<proteinExistence type="predicted"/>
<dbReference type="PANTHER" id="PTHR35529">
    <property type="entry name" value="MANGANESE EFFLUX PUMP MNTP-RELATED"/>
    <property type="match status" value="1"/>
</dbReference>
<keyword evidence="3 5" id="KW-1133">Transmembrane helix</keyword>
<accession>A0ABS2WHL4</accession>
<dbReference type="Pfam" id="PF02659">
    <property type="entry name" value="Mntp"/>
    <property type="match status" value="2"/>
</dbReference>
<organism evidence="6 7">
    <name type="scientific">Polycladomyces zharkentensis</name>
    <dbReference type="NCBI Taxonomy" id="2807616"/>
    <lineage>
        <taxon>Bacteria</taxon>
        <taxon>Bacillati</taxon>
        <taxon>Bacillota</taxon>
        <taxon>Bacilli</taxon>
        <taxon>Bacillales</taxon>
        <taxon>Thermoactinomycetaceae</taxon>
        <taxon>Polycladomyces</taxon>
    </lineage>
</organism>
<comment type="caution">
    <text evidence="6">The sequence shown here is derived from an EMBL/GenBank/DDBJ whole genome shotgun (WGS) entry which is preliminary data.</text>
</comment>
<keyword evidence="7" id="KW-1185">Reference proteome</keyword>
<evidence type="ECO:0000256" key="2">
    <source>
        <dbReference type="ARBA" id="ARBA00022692"/>
    </source>
</evidence>
<evidence type="ECO:0000256" key="4">
    <source>
        <dbReference type="ARBA" id="ARBA00023136"/>
    </source>
</evidence>
<dbReference type="PANTHER" id="PTHR35529:SF2">
    <property type="entry name" value="SPORULATION PROTEIN YTAF-RELATED"/>
    <property type="match status" value="1"/>
</dbReference>
<sequence length="209" mass="22363">MWLLACAVSFDGFVAGLTYGMRRVKIPVVSVGVIAGFSGGLMFLSLHAGHWIAHGFSPFWSRLSGALILIGIGVWTLFNKGQREEEPVLRQAETGKTVLSFEIRMLGLVVQILKTPMAADVDRSGVISPMEAVWLGLALSLDAFGAGLGAAMVGYPPFPLALAIAGTSALFLLTGIRTGWKVSGRRWVSSVEYLPGLLMIAIGLFRLID</sequence>
<keyword evidence="1" id="KW-1003">Cell membrane</keyword>
<evidence type="ECO:0000256" key="1">
    <source>
        <dbReference type="ARBA" id="ARBA00022475"/>
    </source>
</evidence>
<dbReference type="InterPro" id="IPR003810">
    <property type="entry name" value="Mntp/YtaF"/>
</dbReference>
<feature type="transmembrane region" description="Helical" evidence="5">
    <location>
        <begin position="59"/>
        <end position="78"/>
    </location>
</feature>
<gene>
    <name evidence="6" type="primary">ytaF</name>
    <name evidence="6" type="ORF">JQC72_05740</name>
</gene>
<feature type="transmembrane region" description="Helical" evidence="5">
    <location>
        <begin position="188"/>
        <end position="208"/>
    </location>
</feature>
<protein>
    <submittedName>
        <fullName evidence="6">Sporulation membrane protein YtaF</fullName>
    </submittedName>
</protein>
<reference evidence="6" key="1">
    <citation type="journal article" date="2024" name="Int. J. Syst. Evol. Microbiol.">
        <title>Polycladomyces zharkentensis sp. nov., a novel thermophilic cellulose- and starch-degrading member of the Bacillota from a geothermal aquifer in Kazakhstan.</title>
        <authorList>
            <person name="Mashzhan A."/>
            <person name="Kistaubayeva A."/>
            <person name="Javier-Lopez R."/>
            <person name="Bissenova U."/>
            <person name="Bissenbay A."/>
            <person name="Birkeland N.K."/>
        </authorList>
    </citation>
    <scope>NUCLEOTIDE SEQUENCE</scope>
    <source>
        <strain evidence="6">ZKZ2T</strain>
    </source>
</reference>
<dbReference type="NCBIfam" id="TIGR02840">
    <property type="entry name" value="spore_YtaF"/>
    <property type="match status" value="1"/>
</dbReference>
<dbReference type="InterPro" id="IPR014205">
    <property type="entry name" value="Spore_YtaF"/>
</dbReference>
<dbReference type="Proteomes" id="UP001177120">
    <property type="component" value="Unassembled WGS sequence"/>
</dbReference>
<evidence type="ECO:0000256" key="5">
    <source>
        <dbReference type="SAM" id="Phobius"/>
    </source>
</evidence>
<evidence type="ECO:0000313" key="6">
    <source>
        <dbReference type="EMBL" id="MBN2909024.1"/>
    </source>
</evidence>
<keyword evidence="2 5" id="KW-0812">Transmembrane</keyword>
<feature type="transmembrane region" description="Helical" evidence="5">
    <location>
        <begin position="158"/>
        <end position="176"/>
    </location>
</feature>
<name>A0ABS2WHL4_9BACL</name>
<evidence type="ECO:0000256" key="3">
    <source>
        <dbReference type="ARBA" id="ARBA00022989"/>
    </source>
</evidence>
<feature type="transmembrane region" description="Helical" evidence="5">
    <location>
        <begin position="26"/>
        <end position="47"/>
    </location>
</feature>
<feature type="transmembrane region" description="Helical" evidence="5">
    <location>
        <begin position="131"/>
        <end position="152"/>
    </location>
</feature>
<dbReference type="EMBL" id="JAFHAP010000006">
    <property type="protein sequence ID" value="MBN2909024.1"/>
    <property type="molecule type" value="Genomic_DNA"/>
</dbReference>
<keyword evidence="4 5" id="KW-0472">Membrane</keyword>
<evidence type="ECO:0000313" key="7">
    <source>
        <dbReference type="Proteomes" id="UP001177120"/>
    </source>
</evidence>